<reference evidence="15" key="2">
    <citation type="submission" date="2020-05" db="UniProtKB">
        <authorList>
            <consortium name="EnsemblMetazoa"/>
        </authorList>
    </citation>
    <scope>IDENTIFICATION</scope>
    <source>
        <strain evidence="15">Indian</strain>
    </source>
</reference>
<dbReference type="InterPro" id="IPR000938">
    <property type="entry name" value="CAP-Gly_domain"/>
</dbReference>
<evidence type="ECO:0000256" key="2">
    <source>
        <dbReference type="ARBA" id="ARBA00004300"/>
    </source>
</evidence>
<keyword evidence="12" id="KW-0788">Thiol protease</keyword>
<dbReference type="STRING" id="30069.A0A182Y9X5"/>
<dbReference type="Pfam" id="PF01302">
    <property type="entry name" value="CAP_GLY"/>
    <property type="match status" value="1"/>
</dbReference>
<keyword evidence="7" id="KW-0597">Phosphoprotein</keyword>
<feature type="region of interest" description="Disordered" evidence="14">
    <location>
        <begin position="281"/>
        <end position="308"/>
    </location>
</feature>
<dbReference type="EnsemblMetazoa" id="ASTEI05261-RA">
    <property type="protein sequence ID" value="ASTEI05261-PA"/>
    <property type="gene ID" value="ASTEI05261"/>
</dbReference>
<name>A0A182Y9X5_ANOST</name>
<dbReference type="CDD" id="cd02670">
    <property type="entry name" value="Peptidase_C19N"/>
    <property type="match status" value="1"/>
</dbReference>
<feature type="compositionally biased region" description="Low complexity" evidence="14">
    <location>
        <begin position="450"/>
        <end position="462"/>
    </location>
</feature>
<dbReference type="Pfam" id="PF00443">
    <property type="entry name" value="UCH"/>
    <property type="match status" value="1"/>
</dbReference>
<dbReference type="EC" id="3.4.19.12" evidence="5"/>
<comment type="catalytic activity">
    <reaction evidence="1">
        <text>Thiol-dependent hydrolysis of ester, thioester, amide, peptide and isopeptide bonds formed by the C-terminal Gly of ubiquitin (a 76-residue protein attached to proteins as an intracellular targeting signal).</text>
        <dbReference type="EC" id="3.4.19.12"/>
    </reaction>
</comment>
<keyword evidence="16" id="KW-1185">Reference proteome</keyword>
<feature type="compositionally biased region" description="Low complexity" evidence="14">
    <location>
        <begin position="575"/>
        <end position="599"/>
    </location>
</feature>
<keyword evidence="13" id="KW-0862">Zinc</keyword>
<evidence type="ECO:0000256" key="5">
    <source>
        <dbReference type="ARBA" id="ARBA00012759"/>
    </source>
</evidence>
<reference evidence="16" key="1">
    <citation type="journal article" date="2014" name="Genome Biol.">
        <title>Genome analysis of a major urban malaria vector mosquito, Anopheles stephensi.</title>
        <authorList>
            <person name="Jiang X."/>
            <person name="Peery A."/>
            <person name="Hall A.B."/>
            <person name="Sharma A."/>
            <person name="Chen X.G."/>
            <person name="Waterhouse R.M."/>
            <person name="Komissarov A."/>
            <person name="Riehle M.M."/>
            <person name="Shouche Y."/>
            <person name="Sharakhova M.V."/>
            <person name="Lawson D."/>
            <person name="Pakpour N."/>
            <person name="Arensburger P."/>
            <person name="Davidson V.L."/>
            <person name="Eiglmeier K."/>
            <person name="Emrich S."/>
            <person name="George P."/>
            <person name="Kennedy R.C."/>
            <person name="Mane S.P."/>
            <person name="Maslen G."/>
            <person name="Oringanje C."/>
            <person name="Qi Y."/>
            <person name="Settlage R."/>
            <person name="Tojo M."/>
            <person name="Tubio J.M."/>
            <person name="Unger M.F."/>
            <person name="Wang B."/>
            <person name="Vernick K.D."/>
            <person name="Ribeiro J.M."/>
            <person name="James A.A."/>
            <person name="Michel K."/>
            <person name="Riehle M.A."/>
            <person name="Luckhart S."/>
            <person name="Sharakhov I.V."/>
            <person name="Tu Z."/>
        </authorList>
    </citation>
    <scope>NUCLEOTIDE SEQUENCE [LARGE SCALE GENOMIC DNA]</scope>
    <source>
        <strain evidence="16">Indian</strain>
    </source>
</reference>
<dbReference type="VEuPathDB" id="VectorBase:ASTE003317"/>
<sequence>MSGGNIYAISTERFRAKVVNVPLTLGGTSTGGGGSGSSSSSLMSGSDAAATSSPITAGPTDSLAIDDRIDIEPGMTLQIVEQPSSKIALIKIKDFYGTTTNNRGGGGGPSGTVNSAPPTNPYENRIFQCQAANLQRIPSDIWPYLIAILDPQERCEFAKRPKLFGSVKLLRTGDIVMVSWLAKNRHITYDCIIRYVGPVPKIGPGYYFGLELLNLENGESPQKDDIDFVSDYMNCEPRLALIVAANWIKFPEHESAGKQHHHKRNLLDSLVCGARDLNNRLSRRTGGGKHSSDDASGKGGGAVRGGKIINGEYPPYARSYTPDLTSSSAGGGSNRKSTDIGTLYDSFSCLQMDPAGTKAMHHKKIAASISSPNLSKQDSSSSTGSSGRYVNSHPMDSYGDEYHRFVEHSQHQHHHHHHLADDAYRSSGRSSQNSSNNSTLKHSKARSGKVARSSGSNSSVNSAGGGGGYHSVSKQSTILSLPDRDVVVIDSNEIDEAIKSASDVIVVDPPPVLSPTDNREVELMDLLGSSSWPAEAGEVAAILSGNSSDKKTQTPSLASTGLAYGNGLAAGTGYNTSGSTSSNSTANSSNHSYHSHNGTAGRYERNKSLNPLAHIGNPKPVETLSAGSRKLRTGTDTKPTTVDVATMTILAHTVKMLPDTYDKDSFDGIPLTVLEHFDWEDEPETEHRLASDVEEELNDATAASHHGGGYTTANGVGLAAAAAVGSNGNDSTTPTVSNGLLPRIGSISPESDTGGPPPVSPLQELPNDPSLGVGSMVEVTLDAFEAPAATPASTDPLLYGVIRWIGPLPTAGSGSTHRKVMVGVELEDEPIDPTLETTNGTHNGVRLFRCPANRAIFVHTSQCSRDRRFQDIPPMSPCTSRTTQASSTGSKTDTTMFGKVDCPVVKGRMPPLKILKLEELEEICGKFKGIQGHHNSCYLDATLFAMFTFTSVFDSLLFRPKEPEDNPQYEEVQRVLLEEIVNPLRKNHFVRADRVLKLRQLLDRLSSVTGLMSEEKDPEEFLNSLLAQILRADPFLKLSSGLDTFYYQLFVEKDERLNLPSVQQLFEQSFLASNIKLKEVPSCLIIQMPRFGKNFKMYPRILPSQVLDVTDIIEDSPRQCWVCGKLAEYECRECFGKMQCEGLEGTAICKSCIDSVHHHSKRLNHKPVPLSVPQDFIPMAPHCEVPRLYMELFAVVCIETSHYVAFVKAASGQDAPWCFFDSMADRNGEQNGYNIPKMVPVPDLPRWLTEEGSRALNEEAVNDKMLPEHAKRLLCDAYMCMYQSTDVMMYR</sequence>
<keyword evidence="9" id="KW-0479">Metal-binding</keyword>
<keyword evidence="8" id="KW-0645">Protease</keyword>
<feature type="region of interest" description="Disordered" evidence="14">
    <location>
        <begin position="26"/>
        <end position="61"/>
    </location>
</feature>
<dbReference type="Proteomes" id="UP000076408">
    <property type="component" value="Unassembled WGS sequence"/>
</dbReference>
<dbReference type="InterPro" id="IPR028889">
    <property type="entry name" value="USP"/>
</dbReference>
<evidence type="ECO:0000313" key="16">
    <source>
        <dbReference type="Proteomes" id="UP000076408"/>
    </source>
</evidence>
<evidence type="ECO:0000256" key="11">
    <source>
        <dbReference type="ARBA" id="ARBA00022801"/>
    </source>
</evidence>
<evidence type="ECO:0000256" key="4">
    <source>
        <dbReference type="ARBA" id="ARBA00009085"/>
    </source>
</evidence>
<keyword evidence="6" id="KW-0963">Cytoplasm</keyword>
<feature type="region of interest" description="Disordered" evidence="14">
    <location>
        <begin position="724"/>
        <end position="773"/>
    </location>
</feature>
<comment type="subcellular location">
    <subcellularLocation>
        <location evidence="2">Cytoplasm</location>
        <location evidence="2">Cytoskeleton</location>
        <location evidence="2">Microtubule organizing center</location>
        <location evidence="2">Centrosome</location>
    </subcellularLocation>
    <subcellularLocation>
        <location evidence="3">Cytoplasm</location>
        <location evidence="3">Perinuclear region</location>
    </subcellularLocation>
</comment>
<evidence type="ECO:0000256" key="3">
    <source>
        <dbReference type="ARBA" id="ARBA00004556"/>
    </source>
</evidence>
<feature type="compositionally biased region" description="Low complexity" evidence="14">
    <location>
        <begin position="426"/>
        <end position="438"/>
    </location>
</feature>
<dbReference type="InterPro" id="IPR036859">
    <property type="entry name" value="CAP-Gly_dom_sf"/>
</dbReference>
<dbReference type="GO" id="GO:0046872">
    <property type="term" value="F:metal ion binding"/>
    <property type="evidence" value="ECO:0007669"/>
    <property type="project" value="UniProtKB-KW"/>
</dbReference>
<evidence type="ECO:0000256" key="10">
    <source>
        <dbReference type="ARBA" id="ARBA00022786"/>
    </source>
</evidence>
<dbReference type="VEuPathDB" id="VectorBase:ASTEI20_033886"/>
<evidence type="ECO:0000256" key="9">
    <source>
        <dbReference type="ARBA" id="ARBA00022723"/>
    </source>
</evidence>
<dbReference type="FunFam" id="3.90.70.10:FF:000009">
    <property type="entry name" value="Putative ubiquitin carboxyl-terminal hydrolase CYLD"/>
    <property type="match status" value="1"/>
</dbReference>
<dbReference type="PROSITE" id="PS50235">
    <property type="entry name" value="USP_3"/>
    <property type="match status" value="1"/>
</dbReference>
<dbReference type="GO" id="GO:0048471">
    <property type="term" value="C:perinuclear region of cytoplasm"/>
    <property type="evidence" value="ECO:0007669"/>
    <property type="project" value="UniProtKB-SubCell"/>
</dbReference>
<dbReference type="PROSITE" id="PS50245">
    <property type="entry name" value="CAP_GLY_2"/>
    <property type="match status" value="1"/>
</dbReference>
<dbReference type="InterPro" id="IPR038765">
    <property type="entry name" value="Papain-like_cys_pep_sf"/>
</dbReference>
<dbReference type="GO" id="GO:0004843">
    <property type="term" value="F:cysteine-type deubiquitinase activity"/>
    <property type="evidence" value="ECO:0007669"/>
    <property type="project" value="UniProtKB-EC"/>
</dbReference>
<proteinExistence type="inferred from homology"/>
<evidence type="ECO:0000256" key="12">
    <source>
        <dbReference type="ARBA" id="ARBA00022807"/>
    </source>
</evidence>
<dbReference type="OMA" id="RYVNSHP"/>
<evidence type="ECO:0000256" key="1">
    <source>
        <dbReference type="ARBA" id="ARBA00000707"/>
    </source>
</evidence>
<dbReference type="SMART" id="SM01052">
    <property type="entry name" value="CAP_GLY"/>
    <property type="match status" value="1"/>
</dbReference>
<dbReference type="Gene3D" id="3.90.70.10">
    <property type="entry name" value="Cysteine proteinases"/>
    <property type="match status" value="1"/>
</dbReference>
<protein>
    <recommendedName>
        <fullName evidence="5">ubiquitinyl hydrolase 1</fullName>
        <ecNumber evidence="5">3.4.19.12</ecNumber>
    </recommendedName>
</protein>
<dbReference type="SUPFAM" id="SSF54001">
    <property type="entry name" value="Cysteine proteinases"/>
    <property type="match status" value="1"/>
</dbReference>
<evidence type="ECO:0000256" key="6">
    <source>
        <dbReference type="ARBA" id="ARBA00022490"/>
    </source>
</evidence>
<evidence type="ECO:0000256" key="14">
    <source>
        <dbReference type="SAM" id="MobiDB-lite"/>
    </source>
</evidence>
<organism evidence="15 16">
    <name type="scientific">Anopheles stephensi</name>
    <name type="common">Indo-Pakistan malaria mosquito</name>
    <dbReference type="NCBI Taxonomy" id="30069"/>
    <lineage>
        <taxon>Eukaryota</taxon>
        <taxon>Metazoa</taxon>
        <taxon>Ecdysozoa</taxon>
        <taxon>Arthropoda</taxon>
        <taxon>Hexapoda</taxon>
        <taxon>Insecta</taxon>
        <taxon>Pterygota</taxon>
        <taxon>Neoptera</taxon>
        <taxon>Endopterygota</taxon>
        <taxon>Diptera</taxon>
        <taxon>Nematocera</taxon>
        <taxon>Culicoidea</taxon>
        <taxon>Culicidae</taxon>
        <taxon>Anophelinae</taxon>
        <taxon>Anopheles</taxon>
    </lineage>
</organism>
<feature type="region of interest" description="Disordered" evidence="14">
    <location>
        <begin position="869"/>
        <end position="892"/>
    </location>
</feature>
<dbReference type="VEuPathDB" id="VectorBase:ASTEI05261"/>
<feature type="compositionally biased region" description="Low complexity" evidence="14">
    <location>
        <begin position="37"/>
        <end position="46"/>
    </location>
</feature>
<feature type="region of interest" description="Disordered" evidence="14">
    <location>
        <begin position="408"/>
        <end position="472"/>
    </location>
</feature>
<dbReference type="GO" id="GO:0016579">
    <property type="term" value="P:protein deubiquitination"/>
    <property type="evidence" value="ECO:0007669"/>
    <property type="project" value="InterPro"/>
</dbReference>
<evidence type="ECO:0000256" key="7">
    <source>
        <dbReference type="ARBA" id="ARBA00022553"/>
    </source>
</evidence>
<evidence type="ECO:0000256" key="8">
    <source>
        <dbReference type="ARBA" id="ARBA00022670"/>
    </source>
</evidence>
<feature type="region of interest" description="Disordered" evidence="14">
    <location>
        <begin position="368"/>
        <end position="395"/>
    </location>
</feature>
<dbReference type="InterPro" id="IPR001394">
    <property type="entry name" value="Peptidase_C19_UCH"/>
</dbReference>
<dbReference type="SUPFAM" id="SSF74924">
    <property type="entry name" value="Cap-Gly domain"/>
    <property type="match status" value="1"/>
</dbReference>
<keyword evidence="11" id="KW-0378">Hydrolase</keyword>
<keyword evidence="10" id="KW-0833">Ubl conjugation pathway</keyword>
<dbReference type="Gene3D" id="2.30.30.190">
    <property type="entry name" value="CAP Gly-rich-like domain"/>
    <property type="match status" value="2"/>
</dbReference>
<evidence type="ECO:0000313" key="15">
    <source>
        <dbReference type="EnsemblMetazoa" id="ASTEI05261-PA"/>
    </source>
</evidence>
<feature type="compositionally biased region" description="Polar residues" evidence="14">
    <location>
        <begin position="877"/>
        <end position="892"/>
    </location>
</feature>
<evidence type="ECO:0000256" key="13">
    <source>
        <dbReference type="ARBA" id="ARBA00022833"/>
    </source>
</evidence>
<feature type="compositionally biased region" description="Polar residues" evidence="14">
    <location>
        <begin position="368"/>
        <end position="378"/>
    </location>
</feature>
<comment type="similarity">
    <text evidence="4">Belongs to the peptidase C19 family.</text>
</comment>
<dbReference type="PANTHER" id="PTHR11830">
    <property type="entry name" value="40S RIBOSOMAL PROTEIN S3A"/>
    <property type="match status" value="1"/>
</dbReference>
<dbReference type="GO" id="GO:0006508">
    <property type="term" value="P:proteolysis"/>
    <property type="evidence" value="ECO:0007669"/>
    <property type="project" value="UniProtKB-KW"/>
</dbReference>
<dbReference type="GO" id="GO:0005813">
    <property type="term" value="C:centrosome"/>
    <property type="evidence" value="ECO:0007669"/>
    <property type="project" value="UniProtKB-SubCell"/>
</dbReference>
<accession>A0A182Y9X5</accession>
<feature type="region of interest" description="Disordered" evidence="14">
    <location>
        <begin position="575"/>
        <end position="604"/>
    </location>
</feature>